<dbReference type="PANTHER" id="PTHR13504:SF35">
    <property type="entry name" value="PROTEIN ADENYLYLTRANSFERASE SOFIC"/>
    <property type="match status" value="1"/>
</dbReference>
<dbReference type="InterPro" id="IPR025758">
    <property type="entry name" value="Fic/DOC_N"/>
</dbReference>
<dbReference type="PANTHER" id="PTHR13504">
    <property type="entry name" value="FIDO DOMAIN-CONTAINING PROTEIN DDB_G0283145"/>
    <property type="match status" value="1"/>
</dbReference>
<dbReference type="SUPFAM" id="SSF140931">
    <property type="entry name" value="Fic-like"/>
    <property type="match status" value="1"/>
</dbReference>
<comment type="caution">
    <text evidence="5">The sequence shown here is derived from an EMBL/GenBank/DDBJ whole genome shotgun (WGS) entry which is preliminary data.</text>
</comment>
<sequence length="364" mass="41089">MAHPGHPIPNFPPAGDLETVPVLKALNQATRALATLKGQARSIPNQGILIDTLALQEAKVSSEIENVVTTQDELFQADLFPDGPRSAAAKEVALYRDALKLGFQRLCSTNGLIRNNTLIDMYRLLKGRSDGFRKIPGTKLRNESTGNVVFVPPQDARVIADSMTALEHFINDDSQSDLDPLIKMALIHHQFESIHPFSDGNGRIGRILNVLYLTRSDLLDSPILYLSRHITRNKGQYYRLLQAVRDTGHWQDWIIFMLNAVAETSVVTLKLVDGIRQQMASVKHRMRDELPQLYSQDLLNNLFRHPYTRIEYVRNDLKKTRQTASEYLKKLAEHGFVQKHRIGTSNYYVNANLVHLFMEVAGGG</sequence>
<proteinExistence type="predicted"/>
<feature type="binding site" evidence="3">
    <location>
        <begin position="199"/>
        <end position="206"/>
    </location>
    <ligand>
        <name>ATP</name>
        <dbReference type="ChEBI" id="CHEBI:30616"/>
    </ligand>
</feature>
<dbReference type="InterPro" id="IPR036390">
    <property type="entry name" value="WH_DNA-bd_sf"/>
</dbReference>
<dbReference type="Pfam" id="PF13784">
    <property type="entry name" value="Fic_N"/>
    <property type="match status" value="1"/>
</dbReference>
<reference evidence="5 6" key="1">
    <citation type="submission" date="2015-02" db="EMBL/GenBank/DDBJ databases">
        <authorList>
            <person name="Slaby B."/>
            <person name="Hentschel U."/>
        </authorList>
    </citation>
    <scope>NUCLEOTIDE SEQUENCE [LARGE SCALE GENOMIC DNA]</scope>
    <source>
        <strain evidence="5">15L</strain>
    </source>
</reference>
<dbReference type="Gene3D" id="1.10.3290.10">
    <property type="entry name" value="Fido-like domain"/>
    <property type="match status" value="1"/>
</dbReference>
<keyword evidence="1" id="KW-0067">ATP-binding</keyword>
<evidence type="ECO:0000259" key="4">
    <source>
        <dbReference type="PROSITE" id="PS51459"/>
    </source>
</evidence>
<feature type="active site" evidence="2">
    <location>
        <position position="195"/>
    </location>
</feature>
<dbReference type="InterPro" id="IPR036388">
    <property type="entry name" value="WH-like_DNA-bd_sf"/>
</dbReference>
<evidence type="ECO:0000256" key="1">
    <source>
        <dbReference type="PIRSR" id="PIRSR038925-1"/>
    </source>
</evidence>
<accession>A0A0G8ATE1</accession>
<dbReference type="Pfam" id="PF21248">
    <property type="entry name" value="SoFic-like_C"/>
    <property type="match status" value="1"/>
</dbReference>
<dbReference type="InterPro" id="IPR048770">
    <property type="entry name" value="SoFic-like_C"/>
</dbReference>
<feature type="binding site" evidence="1">
    <location>
        <begin position="200"/>
        <end position="206"/>
    </location>
    <ligand>
        <name>ATP</name>
        <dbReference type="ChEBI" id="CHEBI:30616"/>
    </ligand>
</feature>
<evidence type="ECO:0000313" key="6">
    <source>
        <dbReference type="Proteomes" id="UP000035037"/>
    </source>
</evidence>
<dbReference type="PATRIC" id="fig|1608419.3.peg.726"/>
<dbReference type="InterPro" id="IPR026287">
    <property type="entry name" value="SoFic-like"/>
</dbReference>
<feature type="binding site" evidence="1">
    <location>
        <position position="65"/>
    </location>
    <ligand>
        <name>ATP</name>
        <dbReference type="ChEBI" id="CHEBI:30616"/>
    </ligand>
</feature>
<feature type="domain" description="Fido" evidence="4">
    <location>
        <begin position="113"/>
        <end position="259"/>
    </location>
</feature>
<dbReference type="PROSITE" id="PS51459">
    <property type="entry name" value="FIDO"/>
    <property type="match status" value="1"/>
</dbReference>
<evidence type="ECO:0000256" key="2">
    <source>
        <dbReference type="PIRSR" id="PIRSR640198-1"/>
    </source>
</evidence>
<dbReference type="GO" id="GO:0005524">
    <property type="term" value="F:ATP binding"/>
    <property type="evidence" value="ECO:0007669"/>
    <property type="project" value="UniProtKB-KW"/>
</dbReference>
<dbReference type="Pfam" id="PF02661">
    <property type="entry name" value="Fic"/>
    <property type="match status" value="1"/>
</dbReference>
<evidence type="ECO:0000256" key="3">
    <source>
        <dbReference type="PIRSR" id="PIRSR640198-2"/>
    </source>
</evidence>
<feature type="binding site" evidence="1">
    <location>
        <position position="195"/>
    </location>
    <ligand>
        <name>ATP</name>
        <dbReference type="ChEBI" id="CHEBI:30616"/>
    </ligand>
</feature>
<evidence type="ECO:0000313" key="5">
    <source>
        <dbReference type="EMBL" id="KKZ11002.1"/>
    </source>
</evidence>
<dbReference type="InterPro" id="IPR003812">
    <property type="entry name" value="Fido"/>
</dbReference>
<dbReference type="AlphaFoldDB" id="A0A0G8ATE1"/>
<keyword evidence="1" id="KW-0547">Nucleotide-binding</keyword>
<feature type="binding site" evidence="1">
    <location>
        <position position="237"/>
    </location>
    <ligand>
        <name>ATP</name>
        <dbReference type="ChEBI" id="CHEBI:30616"/>
    </ligand>
</feature>
<name>A0A0G8ATE1_9SYNE</name>
<dbReference type="InterPro" id="IPR040198">
    <property type="entry name" value="Fido_containing"/>
</dbReference>
<feature type="binding site" evidence="3">
    <location>
        <begin position="237"/>
        <end position="238"/>
    </location>
    <ligand>
        <name>ATP</name>
        <dbReference type="ChEBI" id="CHEBI:30616"/>
    </ligand>
</feature>
<reference evidence="5 6" key="2">
    <citation type="submission" date="2015-05" db="EMBL/GenBank/DDBJ databases">
        <title>Lifestyle Evolution in Cyanobacterial Symbionts of Sponges.</title>
        <authorList>
            <person name="Burgsdorf I."/>
            <person name="Slaby B.M."/>
            <person name="Handley K.M."/>
            <person name="Haber M."/>
            <person name="Blom J."/>
            <person name="Marshall C.W."/>
            <person name="Gilbert J.A."/>
            <person name="Hentschel U."/>
            <person name="Steindler L."/>
        </authorList>
    </citation>
    <scope>NUCLEOTIDE SEQUENCE [LARGE SCALE GENOMIC DNA]</scope>
    <source>
        <strain evidence="5">15L</strain>
    </source>
</reference>
<gene>
    <name evidence="5" type="ORF">TQ37_07920</name>
</gene>
<organism evidence="5 6">
    <name type="scientific">Candidatus Synechococcus spongiarum 15L</name>
    <dbReference type="NCBI Taxonomy" id="1608419"/>
    <lineage>
        <taxon>Bacteria</taxon>
        <taxon>Bacillati</taxon>
        <taxon>Cyanobacteriota</taxon>
        <taxon>Cyanophyceae</taxon>
        <taxon>Synechococcales</taxon>
        <taxon>Synechococcaceae</taxon>
        <taxon>Synechococcus</taxon>
    </lineage>
</organism>
<dbReference type="PIRSF" id="PIRSF038925">
    <property type="entry name" value="AMP-prot_trans"/>
    <property type="match status" value="1"/>
</dbReference>
<dbReference type="EMBL" id="JYFQ01000157">
    <property type="protein sequence ID" value="KKZ11002.1"/>
    <property type="molecule type" value="Genomic_DNA"/>
</dbReference>
<dbReference type="SUPFAM" id="SSF46785">
    <property type="entry name" value="Winged helix' DNA-binding domain"/>
    <property type="match status" value="1"/>
</dbReference>
<dbReference type="Proteomes" id="UP000035037">
    <property type="component" value="Unassembled WGS sequence"/>
</dbReference>
<dbReference type="Gene3D" id="1.10.10.10">
    <property type="entry name" value="Winged helix-like DNA-binding domain superfamily/Winged helix DNA-binding domain"/>
    <property type="match status" value="1"/>
</dbReference>
<protein>
    <submittedName>
        <fullName evidence="5">Addiction module protein</fullName>
    </submittedName>
</protein>
<dbReference type="InterPro" id="IPR036597">
    <property type="entry name" value="Fido-like_dom_sf"/>
</dbReference>